<dbReference type="WBParaSite" id="PSAMB.scaffold2336size23767.g17351.t1">
    <property type="protein sequence ID" value="PSAMB.scaffold2336size23767.g17351.t1"/>
    <property type="gene ID" value="PSAMB.scaffold2336size23767.g17351"/>
</dbReference>
<name>A0A914VPY9_9BILA</name>
<dbReference type="Proteomes" id="UP000887566">
    <property type="component" value="Unplaced"/>
</dbReference>
<evidence type="ECO:0000313" key="2">
    <source>
        <dbReference type="WBParaSite" id="PSAMB.scaffold2336size23767.g17351.t1"/>
    </source>
</evidence>
<accession>A0A914VPY9</accession>
<protein>
    <submittedName>
        <fullName evidence="2">Uncharacterized protein</fullName>
    </submittedName>
</protein>
<organism evidence="1 2">
    <name type="scientific">Plectus sambesii</name>
    <dbReference type="NCBI Taxonomy" id="2011161"/>
    <lineage>
        <taxon>Eukaryota</taxon>
        <taxon>Metazoa</taxon>
        <taxon>Ecdysozoa</taxon>
        <taxon>Nematoda</taxon>
        <taxon>Chromadorea</taxon>
        <taxon>Plectida</taxon>
        <taxon>Plectina</taxon>
        <taxon>Plectoidea</taxon>
        <taxon>Plectidae</taxon>
        <taxon>Plectus</taxon>
    </lineage>
</organism>
<sequence length="148" mass="16839">MRGYQHARKHKYPVVTLVAEIPEVLAMPWSSRFALEGDASFGQTYLIYQDDTPGFEMAVFASPDNLEKLHRSAHRVSDGNFKCRPKDMQQLYTVHGFVETPTSQKEAKTLVAAIMKTRTREMYERLFGVVRAQLQERFGSVGRIVKGG</sequence>
<dbReference type="AlphaFoldDB" id="A0A914VPY9"/>
<proteinExistence type="predicted"/>
<reference evidence="2" key="1">
    <citation type="submission" date="2022-11" db="UniProtKB">
        <authorList>
            <consortium name="WormBaseParasite"/>
        </authorList>
    </citation>
    <scope>IDENTIFICATION</scope>
</reference>
<evidence type="ECO:0000313" key="1">
    <source>
        <dbReference type="Proteomes" id="UP000887566"/>
    </source>
</evidence>
<keyword evidence="1" id="KW-1185">Reference proteome</keyword>